<accession>A0ACC2WNH2</accession>
<sequence length="214" mass="23885">MSDDLTDDSGKGYEDCHFRTEGVSLPMELFRTTKARCLIDVQFKKEDVMDVNLGKPGDQQDFTIAPIAYEKWYRSMREEFSISKFPDMWCKGDEKSSDCLFSNTRAFFSHATYLELTETLVSKLSDSELLTVVNASITSPVFLKDANNIAIITALTPDNKWEGFDISDPLVVPRKTWSAADVKTMSIAYAMCHGSLPFNATAQACASPSPSNRS</sequence>
<proteinExistence type="predicted"/>
<reference evidence="1" key="1">
    <citation type="submission" date="2023-04" db="EMBL/GenBank/DDBJ databases">
        <title>Draft Genome sequencing of Naganishia species isolated from polar environments using Oxford Nanopore Technology.</title>
        <authorList>
            <person name="Leo P."/>
            <person name="Venkateswaran K."/>
        </authorList>
    </citation>
    <scope>NUCLEOTIDE SEQUENCE</scope>
    <source>
        <strain evidence="1">MNA-CCFEE 5425</strain>
    </source>
</reference>
<organism evidence="1 2">
    <name type="scientific">Naganishia vaughanmartiniae</name>
    <dbReference type="NCBI Taxonomy" id="1424756"/>
    <lineage>
        <taxon>Eukaryota</taxon>
        <taxon>Fungi</taxon>
        <taxon>Dikarya</taxon>
        <taxon>Basidiomycota</taxon>
        <taxon>Agaricomycotina</taxon>
        <taxon>Tremellomycetes</taxon>
        <taxon>Filobasidiales</taxon>
        <taxon>Filobasidiaceae</taxon>
        <taxon>Naganishia</taxon>
    </lineage>
</organism>
<protein>
    <submittedName>
        <fullName evidence="1">Uncharacterized protein</fullName>
    </submittedName>
</protein>
<dbReference type="Proteomes" id="UP001243375">
    <property type="component" value="Unassembled WGS sequence"/>
</dbReference>
<dbReference type="EMBL" id="JASBWU010000024">
    <property type="protein sequence ID" value="KAJ9112694.1"/>
    <property type="molecule type" value="Genomic_DNA"/>
</dbReference>
<evidence type="ECO:0000313" key="1">
    <source>
        <dbReference type="EMBL" id="KAJ9112694.1"/>
    </source>
</evidence>
<keyword evidence="2" id="KW-1185">Reference proteome</keyword>
<evidence type="ECO:0000313" key="2">
    <source>
        <dbReference type="Proteomes" id="UP001243375"/>
    </source>
</evidence>
<gene>
    <name evidence="1" type="ORF">QFC22_006196</name>
</gene>
<comment type="caution">
    <text evidence="1">The sequence shown here is derived from an EMBL/GenBank/DDBJ whole genome shotgun (WGS) entry which is preliminary data.</text>
</comment>
<name>A0ACC2WNH2_9TREE</name>